<protein>
    <submittedName>
        <fullName evidence="2">Uncharacterized protein</fullName>
    </submittedName>
</protein>
<name>L1KYN6_9ACTN</name>
<feature type="region of interest" description="Disordered" evidence="1">
    <location>
        <begin position="1"/>
        <end position="129"/>
    </location>
</feature>
<comment type="caution">
    <text evidence="2">The sequence shown here is derived from an EMBL/GenBank/DDBJ whole genome shotgun (WGS) entry which is preliminary data.</text>
</comment>
<proteinExistence type="predicted"/>
<feature type="compositionally biased region" description="Polar residues" evidence="1">
    <location>
        <begin position="477"/>
        <end position="486"/>
    </location>
</feature>
<feature type="compositionally biased region" description="Low complexity" evidence="1">
    <location>
        <begin position="214"/>
        <end position="229"/>
    </location>
</feature>
<feature type="compositionally biased region" description="Basic and acidic residues" evidence="1">
    <location>
        <begin position="400"/>
        <end position="416"/>
    </location>
</feature>
<evidence type="ECO:0000256" key="1">
    <source>
        <dbReference type="SAM" id="MobiDB-lite"/>
    </source>
</evidence>
<sequence length="574" mass="59344">LRPERPHPTPGERPHAGQQHVVLRGEHREQPLRPPVRRYECDAGAERVGGPSGRDDPLPDPYGPAGSATPAEQGLQHPRTPRPDQPVQSHDLPFTDGEIDRPEAGAAQPAHGEAGGGGDGRRGKGHGLVRCGGGATGAVVPARPGAPVEVVPAPPGAPVAVVGPGRGEFAVTGDVVVRRAAAPGVRVVRAAGGNRRSADACGTLPDRRNGGRGRPAPGGTRRPGTPPTRDGVHQLPAALPGPRRMVGDPAVAQYGHRVRQALDLRQQMRDVHDGEPLAPQVLHPGGERVALGAGQRGRGFVQDQDRGAAAEGLGDLDQLPLTHGEFAHPVAGRAARGDAVEEFGGDLLLGPAVDTAVPGPLLAEEDVLGDGQGVHDAQRLEDDRHPGRDRLARAQPAVRDTAHLDRPGVGRKRAAEALDQGGLPGPVVAEEGVDLPRGHGQIHPVQCPHSPEGLAQGHDPQVRRDAGPGDAAPARSTGGTNPTGDTSPPCGTRPTSDMCPISLTGPAGRIAQVSHGPALRVLGEQRVDLRRVAAPDQLDRHLDTRVRLAGGDRERHVDDGVGHVLRGEGGGGAV</sequence>
<feature type="compositionally biased region" description="Basic and acidic residues" evidence="1">
    <location>
        <begin position="1"/>
        <end position="15"/>
    </location>
</feature>
<dbReference type="AntiFam" id="ANF00095">
    <property type="entry name" value="Shadow ORF (opposite ABC transporters)"/>
</dbReference>
<feature type="region of interest" description="Disordered" evidence="1">
    <location>
        <begin position="378"/>
        <end position="498"/>
    </location>
</feature>
<gene>
    <name evidence="2" type="ORF">STRIP9103_08913</name>
</gene>
<evidence type="ECO:0000313" key="3">
    <source>
        <dbReference type="Proteomes" id="UP000010411"/>
    </source>
</evidence>
<feature type="non-terminal residue" evidence="2">
    <location>
        <position position="574"/>
    </location>
</feature>
<dbReference type="Proteomes" id="UP000010411">
    <property type="component" value="Unassembled WGS sequence"/>
</dbReference>
<feature type="non-terminal residue" evidence="2">
    <location>
        <position position="1"/>
    </location>
</feature>
<dbReference type="AlphaFoldDB" id="L1KYN6"/>
<feature type="compositionally biased region" description="Basic and acidic residues" evidence="1">
    <location>
        <begin position="23"/>
        <end position="45"/>
    </location>
</feature>
<dbReference type="EMBL" id="AEJC01000257">
    <property type="protein sequence ID" value="EKX65921.1"/>
    <property type="molecule type" value="Genomic_DNA"/>
</dbReference>
<organism evidence="2 3">
    <name type="scientific">Streptomyces ipomoeae 91-03</name>
    <dbReference type="NCBI Taxonomy" id="698759"/>
    <lineage>
        <taxon>Bacteria</taxon>
        <taxon>Bacillati</taxon>
        <taxon>Actinomycetota</taxon>
        <taxon>Actinomycetes</taxon>
        <taxon>Kitasatosporales</taxon>
        <taxon>Streptomycetaceae</taxon>
        <taxon>Streptomyces</taxon>
    </lineage>
</organism>
<feature type="compositionally biased region" description="Basic and acidic residues" evidence="1">
    <location>
        <begin position="378"/>
        <end position="392"/>
    </location>
</feature>
<keyword evidence="3" id="KW-1185">Reference proteome</keyword>
<feature type="region of interest" description="Disordered" evidence="1">
    <location>
        <begin position="195"/>
        <end position="231"/>
    </location>
</feature>
<evidence type="ECO:0000313" key="2">
    <source>
        <dbReference type="EMBL" id="EKX65921.1"/>
    </source>
</evidence>
<accession>L1KYN6</accession>
<reference evidence="2 3" key="1">
    <citation type="submission" date="2012-11" db="EMBL/GenBank/DDBJ databases">
        <authorList>
            <person name="Huguet-Tapia J.C."/>
            <person name="Durkin A.S."/>
            <person name="Pettis G.S."/>
            <person name="Badger J.H."/>
        </authorList>
    </citation>
    <scope>NUCLEOTIDE SEQUENCE [LARGE SCALE GENOMIC DNA]</scope>
    <source>
        <strain evidence="2 3">91-03</strain>
    </source>
</reference>